<evidence type="ECO:0000313" key="3">
    <source>
        <dbReference type="Proteomes" id="UP000502508"/>
    </source>
</evidence>
<keyword evidence="1" id="KW-0812">Transmembrane</keyword>
<organism evidence="2 3">
    <name type="scientific">Phytohabitans flavus</name>
    <dbReference type="NCBI Taxonomy" id="1076124"/>
    <lineage>
        <taxon>Bacteria</taxon>
        <taxon>Bacillati</taxon>
        <taxon>Actinomycetota</taxon>
        <taxon>Actinomycetes</taxon>
        <taxon>Micromonosporales</taxon>
        <taxon>Micromonosporaceae</taxon>
    </lineage>
</organism>
<accession>A0A6F8Y0V6</accession>
<keyword evidence="1" id="KW-1133">Transmembrane helix</keyword>
<dbReference type="Proteomes" id="UP000502508">
    <property type="component" value="Chromosome"/>
</dbReference>
<keyword evidence="3" id="KW-1185">Reference proteome</keyword>
<gene>
    <name evidence="2" type="ORF">Pflav_060180</name>
</gene>
<sequence>MARWLTYPRTRRDRRLVLCAGLTVPGLIAAVGDLAGWPSWVAIAGLVAAELTVCLLVWTPSVWTAASLAVKTLAVAAGIASFFWMITMTQAPRLTVLALRGEPVIAEVVEHDVIDYGRHEEHCYRLQRANAVAIPGRICRSRDELTKGRTVTVLVDPGGLIAAETPAEVAHAPFWQTLAPISLTATLILCWISGGITASPPAQRQNY</sequence>
<feature type="transmembrane region" description="Helical" evidence="1">
    <location>
        <begin position="39"/>
        <end position="58"/>
    </location>
</feature>
<dbReference type="KEGG" id="pfla:Pflav_060180"/>
<feature type="transmembrane region" description="Helical" evidence="1">
    <location>
        <begin position="65"/>
        <end position="86"/>
    </location>
</feature>
<dbReference type="EMBL" id="AP022870">
    <property type="protein sequence ID" value="BCB79608.1"/>
    <property type="molecule type" value="Genomic_DNA"/>
</dbReference>
<proteinExistence type="predicted"/>
<evidence type="ECO:0000313" key="2">
    <source>
        <dbReference type="EMBL" id="BCB79608.1"/>
    </source>
</evidence>
<dbReference type="AlphaFoldDB" id="A0A6F8Y0V6"/>
<reference evidence="2 3" key="1">
    <citation type="submission" date="2020-03" db="EMBL/GenBank/DDBJ databases">
        <title>Whole genome shotgun sequence of Phytohabitans flavus NBRC 107702.</title>
        <authorList>
            <person name="Komaki H."/>
            <person name="Tamura T."/>
        </authorList>
    </citation>
    <scope>NUCLEOTIDE SEQUENCE [LARGE SCALE GENOMIC DNA]</scope>
    <source>
        <strain evidence="2 3">NBRC 107702</strain>
    </source>
</reference>
<protein>
    <submittedName>
        <fullName evidence="2">Uncharacterized protein</fullName>
    </submittedName>
</protein>
<reference evidence="2 3" key="2">
    <citation type="submission" date="2020-03" db="EMBL/GenBank/DDBJ databases">
        <authorList>
            <person name="Ichikawa N."/>
            <person name="Kimura A."/>
            <person name="Kitahashi Y."/>
            <person name="Uohara A."/>
        </authorList>
    </citation>
    <scope>NUCLEOTIDE SEQUENCE [LARGE SCALE GENOMIC DNA]</scope>
    <source>
        <strain evidence="2 3">NBRC 107702</strain>
    </source>
</reference>
<name>A0A6F8Y0V6_9ACTN</name>
<evidence type="ECO:0000256" key="1">
    <source>
        <dbReference type="SAM" id="Phobius"/>
    </source>
</evidence>
<keyword evidence="1" id="KW-0472">Membrane</keyword>